<evidence type="ECO:0000313" key="2">
    <source>
        <dbReference type="Proteomes" id="UP000481861"/>
    </source>
</evidence>
<name>A0A7C8IJQ5_9PLEO</name>
<comment type="caution">
    <text evidence="1">The sequence shown here is derived from an EMBL/GenBank/DDBJ whole genome shotgun (WGS) entry which is preliminary data.</text>
</comment>
<gene>
    <name evidence="1" type="ORF">BDV95DRAFT_604681</name>
</gene>
<keyword evidence="2" id="KW-1185">Reference proteome</keyword>
<dbReference type="OrthoDB" id="5335493at2759"/>
<proteinExistence type="predicted"/>
<sequence length="255" mass="29491">MDLPPELRCWVLEHVLGTTIWPERLYDNSVVLGSGLQAPLPSRSELHPFSYHIATTTSPGPNYAIFRVSRTIHAEALQLGWQVCRKHFKSGIDFEHVTQCPNAPTTWNWLTRIQLAFNGPSFFNFLGIQVMPSIVFNHGRSKGPLLQGISTLKDLELEFHDPYARDDDQAWYGVPGIRKFPCHKTYVDWTMTFLFPFIKGIPKVRLSGHVKTDIKQKWTQILETEYRERNEDWRTHGFNWDNAMNSILRISPANL</sequence>
<dbReference type="EMBL" id="JAADJZ010000006">
    <property type="protein sequence ID" value="KAF2874507.1"/>
    <property type="molecule type" value="Genomic_DNA"/>
</dbReference>
<dbReference type="Proteomes" id="UP000481861">
    <property type="component" value="Unassembled WGS sequence"/>
</dbReference>
<organism evidence="1 2">
    <name type="scientific">Massariosphaeria phaeospora</name>
    <dbReference type="NCBI Taxonomy" id="100035"/>
    <lineage>
        <taxon>Eukaryota</taxon>
        <taxon>Fungi</taxon>
        <taxon>Dikarya</taxon>
        <taxon>Ascomycota</taxon>
        <taxon>Pezizomycotina</taxon>
        <taxon>Dothideomycetes</taxon>
        <taxon>Pleosporomycetidae</taxon>
        <taxon>Pleosporales</taxon>
        <taxon>Pleosporales incertae sedis</taxon>
        <taxon>Massariosphaeria</taxon>
    </lineage>
</organism>
<evidence type="ECO:0000313" key="1">
    <source>
        <dbReference type="EMBL" id="KAF2874507.1"/>
    </source>
</evidence>
<accession>A0A7C8IJQ5</accession>
<reference evidence="1 2" key="1">
    <citation type="submission" date="2020-01" db="EMBL/GenBank/DDBJ databases">
        <authorList>
            <consortium name="DOE Joint Genome Institute"/>
            <person name="Haridas S."/>
            <person name="Albert R."/>
            <person name="Binder M."/>
            <person name="Bloem J."/>
            <person name="Labutti K."/>
            <person name="Salamov A."/>
            <person name="Andreopoulos B."/>
            <person name="Baker S.E."/>
            <person name="Barry K."/>
            <person name="Bills G."/>
            <person name="Bluhm B.H."/>
            <person name="Cannon C."/>
            <person name="Castanera R."/>
            <person name="Culley D.E."/>
            <person name="Daum C."/>
            <person name="Ezra D."/>
            <person name="Gonzalez J.B."/>
            <person name="Henrissat B."/>
            <person name="Kuo A."/>
            <person name="Liang C."/>
            <person name="Lipzen A."/>
            <person name="Lutzoni F."/>
            <person name="Magnuson J."/>
            <person name="Mondo S."/>
            <person name="Nolan M."/>
            <person name="Ohm R."/>
            <person name="Pangilinan J."/>
            <person name="Park H.-J.H."/>
            <person name="Ramirez L."/>
            <person name="Alfaro M."/>
            <person name="Sun H."/>
            <person name="Tritt A."/>
            <person name="Yoshinaga Y."/>
            <person name="Zwiers L.-H.L."/>
            <person name="Turgeon B.G."/>
            <person name="Goodwin S.B."/>
            <person name="Spatafora J.W."/>
            <person name="Crous P.W."/>
            <person name="Grigoriev I.V."/>
        </authorList>
    </citation>
    <scope>NUCLEOTIDE SEQUENCE [LARGE SCALE GENOMIC DNA]</scope>
    <source>
        <strain evidence="1 2">CBS 611.86</strain>
    </source>
</reference>
<dbReference type="AlphaFoldDB" id="A0A7C8IJQ5"/>
<protein>
    <submittedName>
        <fullName evidence="1">Uncharacterized protein</fullName>
    </submittedName>
</protein>